<sequence>MHLIHILALSAPLLASAQNCYYPDGSLATDYHYQLCTGDTYTTCCIPSEGDGAYPFRGACTDQSWSSDSCPKFCMGVKPYGWQELTQCGGGRYCCGGTGCCTDDSSVFEVGPGVVINDFGQEGISVPGTATATEAPSSTDGHSSGGKTTGGVSSAATATSTGSSGHVAGSTKVIAIGASVGAAIGLIFAAILAFFCYRHFNRKPAAPQPPPQVQQAQQPPQQFQQQQQQQSAAFPLQSQYPPQQQQPYFQQQQQQQPQYPPYQHQPPSQIYPPQQQPGMYSPSPTPAPPYFPDHAPPSQTEKLRATDTVAPVQPSVHAPATGAVEMDAGGSSGK</sequence>
<feature type="chain" id="PRO_5040487931" evidence="3">
    <location>
        <begin position="18"/>
        <end position="334"/>
    </location>
</feature>
<evidence type="ECO:0000256" key="1">
    <source>
        <dbReference type="SAM" id="MobiDB-lite"/>
    </source>
</evidence>
<dbReference type="EMBL" id="JAGHQL010000029">
    <property type="protein sequence ID" value="KAH0543609.1"/>
    <property type="molecule type" value="Genomic_DNA"/>
</dbReference>
<accession>A0A9P8ICA9</accession>
<evidence type="ECO:0000256" key="2">
    <source>
        <dbReference type="SAM" id="Phobius"/>
    </source>
</evidence>
<feature type="region of interest" description="Disordered" evidence="1">
    <location>
        <begin position="126"/>
        <end position="167"/>
    </location>
</feature>
<feature type="compositionally biased region" description="Low complexity" evidence="1">
    <location>
        <begin position="150"/>
        <end position="167"/>
    </location>
</feature>
<dbReference type="AlphaFoldDB" id="A0A9P8ICA9"/>
<keyword evidence="5" id="KW-1185">Reference proteome</keyword>
<dbReference type="Proteomes" id="UP000698800">
    <property type="component" value="Unassembled WGS sequence"/>
</dbReference>
<keyword evidence="2" id="KW-1133">Transmembrane helix</keyword>
<evidence type="ECO:0000313" key="5">
    <source>
        <dbReference type="Proteomes" id="UP000698800"/>
    </source>
</evidence>
<organism evidence="4 5">
    <name type="scientific">Glutinoglossum americanum</name>
    <dbReference type="NCBI Taxonomy" id="1670608"/>
    <lineage>
        <taxon>Eukaryota</taxon>
        <taxon>Fungi</taxon>
        <taxon>Dikarya</taxon>
        <taxon>Ascomycota</taxon>
        <taxon>Pezizomycotina</taxon>
        <taxon>Geoglossomycetes</taxon>
        <taxon>Geoglossales</taxon>
        <taxon>Geoglossaceae</taxon>
        <taxon>Glutinoglossum</taxon>
    </lineage>
</organism>
<keyword evidence="2" id="KW-0472">Membrane</keyword>
<gene>
    <name evidence="4" type="ORF">FGG08_002047</name>
</gene>
<keyword evidence="3" id="KW-0732">Signal</keyword>
<protein>
    <submittedName>
        <fullName evidence="4">Uncharacterized protein</fullName>
    </submittedName>
</protein>
<evidence type="ECO:0000256" key="3">
    <source>
        <dbReference type="SAM" id="SignalP"/>
    </source>
</evidence>
<evidence type="ECO:0000313" key="4">
    <source>
        <dbReference type="EMBL" id="KAH0543609.1"/>
    </source>
</evidence>
<reference evidence="4" key="1">
    <citation type="submission" date="2021-03" db="EMBL/GenBank/DDBJ databases">
        <title>Comparative genomics and phylogenomic investigation of the class Geoglossomycetes provide insights into ecological specialization and systematics.</title>
        <authorList>
            <person name="Melie T."/>
            <person name="Pirro S."/>
            <person name="Miller A.N."/>
            <person name="Quandt A."/>
        </authorList>
    </citation>
    <scope>NUCLEOTIDE SEQUENCE</scope>
    <source>
        <strain evidence="4">GBOQ0MN5Z8</strain>
    </source>
</reference>
<feature type="compositionally biased region" description="Low complexity" evidence="1">
    <location>
        <begin position="265"/>
        <end position="282"/>
    </location>
</feature>
<feature type="signal peptide" evidence="3">
    <location>
        <begin position="1"/>
        <end position="17"/>
    </location>
</feature>
<feature type="region of interest" description="Disordered" evidence="1">
    <location>
        <begin position="205"/>
        <end position="334"/>
    </location>
</feature>
<proteinExistence type="predicted"/>
<name>A0A9P8ICA9_9PEZI</name>
<keyword evidence="2" id="KW-0812">Transmembrane</keyword>
<feature type="compositionally biased region" description="Low complexity" evidence="1">
    <location>
        <begin position="213"/>
        <end position="257"/>
    </location>
</feature>
<feature type="compositionally biased region" description="Pro residues" evidence="1">
    <location>
        <begin position="283"/>
        <end position="295"/>
    </location>
</feature>
<dbReference type="OrthoDB" id="5215637at2759"/>
<feature type="transmembrane region" description="Helical" evidence="2">
    <location>
        <begin position="173"/>
        <end position="197"/>
    </location>
</feature>
<comment type="caution">
    <text evidence="4">The sequence shown here is derived from an EMBL/GenBank/DDBJ whole genome shotgun (WGS) entry which is preliminary data.</text>
</comment>